<dbReference type="AlphaFoldDB" id="A0A8J5TNT7"/>
<dbReference type="EMBL" id="JAELUQ010000018">
    <property type="protein sequence ID" value="KAG7402559.1"/>
    <property type="molecule type" value="Genomic_DNA"/>
</dbReference>
<organism evidence="1 2">
    <name type="scientific">Fusarium oxysporum f. sp. rapae</name>
    <dbReference type="NCBI Taxonomy" id="485398"/>
    <lineage>
        <taxon>Eukaryota</taxon>
        <taxon>Fungi</taxon>
        <taxon>Dikarya</taxon>
        <taxon>Ascomycota</taxon>
        <taxon>Pezizomycotina</taxon>
        <taxon>Sordariomycetes</taxon>
        <taxon>Hypocreomycetidae</taxon>
        <taxon>Hypocreales</taxon>
        <taxon>Nectriaceae</taxon>
        <taxon>Fusarium</taxon>
        <taxon>Fusarium oxysporum species complex</taxon>
    </lineage>
</organism>
<evidence type="ECO:0000313" key="1">
    <source>
        <dbReference type="EMBL" id="KAG7402559.1"/>
    </source>
</evidence>
<protein>
    <submittedName>
        <fullName evidence="1">Uncharacterized protein</fullName>
    </submittedName>
</protein>
<dbReference type="Proteomes" id="UP000694050">
    <property type="component" value="Unassembled WGS sequence"/>
</dbReference>
<proteinExistence type="predicted"/>
<evidence type="ECO:0000313" key="2">
    <source>
        <dbReference type="Proteomes" id="UP000694050"/>
    </source>
</evidence>
<sequence length="261" mass="28190">MKGGRSTLKDYHKQLQELQILSTTISKNPLLQTPEIGAQTDALLRTIENNCLASLQKRGRVFLALGLWYKEQDIIDIFVNLERQKSSLSLAIELIQSKALSEIQTDIRAMSPPPNQSTCSRGITSTTISDDQCTSLPGPSNDSTNTCSMGTYNHPVAGPGFDQVNGVTFHGSGQLSKELANNKEGGKYPRPTIYNSPLKAGDGTQYNGGKFVFEGDITGATLPDLSGYVFFNPQAGSGPSADPGDIRYGTQHNGLYVSQIQ</sequence>
<comment type="caution">
    <text evidence="1">The sequence shown here is derived from an EMBL/GenBank/DDBJ whole genome shotgun (WGS) entry which is preliminary data.</text>
</comment>
<accession>A0A8J5TNT7</accession>
<gene>
    <name evidence="1" type="ORF">Forpe1208_v017114</name>
</gene>
<reference evidence="1" key="1">
    <citation type="submission" date="2021-04" db="EMBL/GenBank/DDBJ databases">
        <title>First draft genome resource for Brassicaceae pathogens Fusarium oxysporum f. sp. raphani and Fusarium oxysporum f. sp. rapae.</title>
        <authorList>
            <person name="Asai S."/>
        </authorList>
    </citation>
    <scope>NUCLEOTIDE SEQUENCE</scope>
    <source>
        <strain evidence="1">Tf1208</strain>
    </source>
</reference>
<name>A0A8J5TNT7_FUSOX</name>